<feature type="transmembrane region" description="Helical" evidence="1">
    <location>
        <begin position="124"/>
        <end position="142"/>
    </location>
</feature>
<keyword evidence="1" id="KW-0472">Membrane</keyword>
<dbReference type="AlphaFoldDB" id="Q95T45"/>
<proteinExistence type="evidence at transcript level"/>
<name>Q95T45_DROME</name>
<reference evidence="2" key="1">
    <citation type="submission" date="2001-10" db="EMBL/GenBank/DDBJ databases">
        <authorList>
            <person name="Stapleton M."/>
            <person name="Brokstein P."/>
            <person name="Hong L."/>
            <person name="Agbayani A."/>
            <person name="Carlson J."/>
            <person name="Champe M."/>
            <person name="Chavez C."/>
            <person name="Dorsett V."/>
            <person name="Farfan D."/>
            <person name="Frise E."/>
            <person name="George R."/>
            <person name="Gonzalez M."/>
            <person name="Guarin H."/>
            <person name="Li P."/>
            <person name="Liao G."/>
            <person name="Miranda A."/>
            <person name="Mungall C.J."/>
            <person name="Nunoo J."/>
            <person name="Pacleb J."/>
            <person name="Paragas V."/>
            <person name="Park S."/>
            <person name="Phouanenavong S."/>
            <person name="Wan K."/>
            <person name="Yu C."/>
            <person name="Lewis S.E."/>
            <person name="Rubin G.M."/>
            <person name="Celniker S."/>
        </authorList>
    </citation>
    <scope>NUCLEOTIDE SEQUENCE</scope>
    <source>
        <strain evidence="2">Berkeley</strain>
    </source>
</reference>
<organism evidence="2">
    <name type="scientific">Drosophila melanogaster</name>
    <name type="common">Fruit fly</name>
    <dbReference type="NCBI Taxonomy" id="7227"/>
    <lineage>
        <taxon>Eukaryota</taxon>
        <taxon>Metazoa</taxon>
        <taxon>Ecdysozoa</taxon>
        <taxon>Arthropoda</taxon>
        <taxon>Hexapoda</taxon>
        <taxon>Insecta</taxon>
        <taxon>Pterygota</taxon>
        <taxon>Neoptera</taxon>
        <taxon>Endopterygota</taxon>
        <taxon>Diptera</taxon>
        <taxon>Brachycera</taxon>
        <taxon>Muscomorpha</taxon>
        <taxon>Ephydroidea</taxon>
        <taxon>Drosophilidae</taxon>
        <taxon>Drosophila</taxon>
        <taxon>Sophophora</taxon>
    </lineage>
</organism>
<keyword evidence="1" id="KW-0812">Transmembrane</keyword>
<dbReference type="EMBL" id="AY060336">
    <property type="protein sequence ID" value="AAL25375.1"/>
    <property type="molecule type" value="mRNA"/>
</dbReference>
<sequence>MKRGHRAFISVSLGSALHFSPAPLPHSCSQSLSLLRWHSVGKWKSRKSGKKENQWQPDRDRVIKRSHSELLMKAMVRGDLLRIPRGKWAENGGCGLHFTCHCTHCGRKGWQDVERTEKDRFEALITWSLIALIIFHFAPAPLDTLPSGFQFPSISIFASFAFRLFLVSRFPILLSCFLRLGIFNLQPVVPEG</sequence>
<protein>
    <submittedName>
        <fullName evidence="2">GH23462p</fullName>
    </submittedName>
</protein>
<feature type="transmembrane region" description="Helical" evidence="1">
    <location>
        <begin position="154"/>
        <end position="178"/>
    </location>
</feature>
<evidence type="ECO:0000313" key="2">
    <source>
        <dbReference type="EMBL" id="AAL25375.1"/>
    </source>
</evidence>
<evidence type="ECO:0000256" key="1">
    <source>
        <dbReference type="SAM" id="Phobius"/>
    </source>
</evidence>
<accession>Q95T45</accession>
<keyword evidence="1" id="KW-1133">Transmembrane helix</keyword>